<dbReference type="EMBL" id="JARBHB010000001">
    <property type="protein sequence ID" value="KAJ8895779.1"/>
    <property type="molecule type" value="Genomic_DNA"/>
</dbReference>
<organism evidence="1 2">
    <name type="scientific">Dryococelus australis</name>
    <dbReference type="NCBI Taxonomy" id="614101"/>
    <lineage>
        <taxon>Eukaryota</taxon>
        <taxon>Metazoa</taxon>
        <taxon>Ecdysozoa</taxon>
        <taxon>Arthropoda</taxon>
        <taxon>Hexapoda</taxon>
        <taxon>Insecta</taxon>
        <taxon>Pterygota</taxon>
        <taxon>Neoptera</taxon>
        <taxon>Polyneoptera</taxon>
        <taxon>Phasmatodea</taxon>
        <taxon>Verophasmatodea</taxon>
        <taxon>Anareolatae</taxon>
        <taxon>Phasmatidae</taxon>
        <taxon>Eurycanthinae</taxon>
        <taxon>Dryococelus</taxon>
    </lineage>
</organism>
<dbReference type="Proteomes" id="UP001159363">
    <property type="component" value="Chromosome 1"/>
</dbReference>
<accession>A0ABQ9IHT2</accession>
<comment type="caution">
    <text evidence="1">The sequence shown here is derived from an EMBL/GenBank/DDBJ whole genome shotgun (WGS) entry which is preliminary data.</text>
</comment>
<reference evidence="1 2" key="1">
    <citation type="submission" date="2023-02" db="EMBL/GenBank/DDBJ databases">
        <title>LHISI_Scaffold_Assembly.</title>
        <authorList>
            <person name="Stuart O.P."/>
            <person name="Cleave R."/>
            <person name="Magrath M.J.L."/>
            <person name="Mikheyev A.S."/>
        </authorList>
    </citation>
    <scope>NUCLEOTIDE SEQUENCE [LARGE SCALE GENOMIC DNA]</scope>
    <source>
        <strain evidence="1">Daus_M_001</strain>
        <tissue evidence="1">Leg muscle</tissue>
    </source>
</reference>
<name>A0ABQ9IHT2_9NEOP</name>
<sequence>MAEKRVNACKPKHDTFAKVINPCAALSFKRFAKICHYVPITYYTKFMDGNFLQGSFCDHEISLTRFPDIY</sequence>
<evidence type="ECO:0000313" key="1">
    <source>
        <dbReference type="EMBL" id="KAJ8895779.1"/>
    </source>
</evidence>
<proteinExistence type="predicted"/>
<keyword evidence="2" id="KW-1185">Reference proteome</keyword>
<gene>
    <name evidence="1" type="ORF">PR048_001117</name>
</gene>
<evidence type="ECO:0000313" key="2">
    <source>
        <dbReference type="Proteomes" id="UP001159363"/>
    </source>
</evidence>
<protein>
    <submittedName>
        <fullName evidence="1">Uncharacterized protein</fullName>
    </submittedName>
</protein>